<feature type="region of interest" description="Disordered" evidence="5">
    <location>
        <begin position="1035"/>
        <end position="1202"/>
    </location>
</feature>
<evidence type="ECO:0000313" key="8">
    <source>
        <dbReference type="EMBL" id="BAF86228.1"/>
    </source>
</evidence>
<sequence length="1218" mass="132371">MIRMLPCRMSSSRLAGASGRRRALPTNGAGHALFLPKFGNRPRGTQNRARSGAALRFGRALFASCSWGLRRLSRFGTGRAEGNETGTVRLVRFGRPSFRPCSGHSGGSTGRVAFASRYGTELSPELPDPADRMDDVTKLAVLPPSIRARGVTAVLGPTNTGKTHLAIERMLGHESGLIGLPLRLLAREVYQRVVERVGAKNVALITGEEKIKPKNPRYWVATVEAMPRDVDVAFVAIDEVQLATDLDRGHVFTNRLLNRRGRFETMLLGSATMRPLIQKLMPGVTMVERPRLSTLMFAGEKKISRLPRRSAIVAFSAEEVYSIAEFIRRQRGGAAVVMGALSPRTRNAQVELYQNGDVDYLIATDAIGMGLNLDVDHVAFASDRKFDGWQFRRLNPMEMAQIAGRAGRAMRDGTFGTTGRCPPLDQELVERLEAHDFENARVLQWRNAVPDYRTIRTLTDSLALPPREEGLTRAPTGDDVQVLEIMSRDADVTARVTSPAVVERLWDVCQVPDYRKVSPGAHAELISTLFQYVGTGGRIPDDWFARQIALTDRAEGDIDTLSSRIAQVRTLTFVANRPDWLGDPEHWQGVTRGVEDKLSDALHERLAQRFVDRRTSMLMRRLRENTMLETEISKTGDVTVEGHVIGHLQGFQFAPDPTAGGEEAKALRAAAQKALAGEIETRANRLSQAVDEAFVLSHDGTVRWTGEPVAKLIPGDEVLKPRFKIIADEHLTGPARDQVEARLTLWVNAHIEKLLGSLNKLATAEDITGIARGIAFQIVESLGVLERTKVAEEMKTLDQTARATLRGYGVRFGAHHIYLPALLKPAPRTLAAQLYALKHGGLQQKGLDELPHLAASGRTSIPVDHEIQKGLYRAVGFRVCGERAVRVDILERLADLIRPALAWRPNSPGPKPPGAVDGRGFTVTVGMTSLAGCSGEDFASILKSLGYRMERRAAPPPEADTAAVTEAAPAPEAAEPLTPAPEGAIEADLLFEASEAPAPVEAHEDASHEDAPHEEHDALVEEVAEAAETEAVIAESADPTAAESAEEVGAVEAPAAGDATPAEAAEAVAGEANPEEPALIEVWRPGRPPGAPRREGAPGQKREGRGDNRGGERRDGRPGGQRRNGPPGDRPGQGHRPPRPEGEGEAAAQGERQGNRPPRSERFRVPQGDAPRGPRPERHGGGAPQQQDRRREKQADPDSPFAALAALKARLEAEKKGK</sequence>
<keyword evidence="1" id="KW-0547">Nucleotide-binding</keyword>
<evidence type="ECO:0000259" key="6">
    <source>
        <dbReference type="PROSITE" id="PS51192"/>
    </source>
</evidence>
<feature type="compositionally biased region" description="Basic and acidic residues" evidence="5">
    <location>
        <begin position="1001"/>
        <end position="1017"/>
    </location>
</feature>
<evidence type="ECO:0000259" key="7">
    <source>
        <dbReference type="PROSITE" id="PS51194"/>
    </source>
</evidence>
<dbReference type="HOGENOM" id="CLU_008788_0_0_5"/>
<feature type="domain" description="Helicase C-terminal" evidence="7">
    <location>
        <begin position="298"/>
        <end position="456"/>
    </location>
</feature>
<dbReference type="KEGG" id="azc:AZC_0230"/>
<reference evidence="8 9" key="5">
    <citation type="journal article" date="2010" name="Appl. Environ. Microbiol.">
        <title>phrR-like gene praR of Azorhizobium caulinodans ORS571 is essential for symbiosis with Sesbania rostrata and is involved in expression of reb genes.</title>
        <authorList>
            <person name="Akiba N."/>
            <person name="Aono T."/>
            <person name="Toyazaki H."/>
            <person name="Sato S."/>
            <person name="Oyaizu H."/>
        </authorList>
    </citation>
    <scope>NUCLEOTIDE SEQUENCE [LARGE SCALE GENOMIC DNA]</scope>
    <source>
        <strain evidence="9">ATCC 43989 / DSM 5975 / JCM 20966 / LMG 6465 / NBRC 14845 / NCIMB 13405 / ORS 571</strain>
    </source>
</reference>
<dbReference type="InterPro" id="IPR014001">
    <property type="entry name" value="Helicase_ATP-bd"/>
</dbReference>
<dbReference type="PROSITE" id="PS51194">
    <property type="entry name" value="HELICASE_CTER"/>
    <property type="match status" value="1"/>
</dbReference>
<dbReference type="AlphaFoldDB" id="A8IJ07"/>
<dbReference type="Gene3D" id="3.40.50.300">
    <property type="entry name" value="P-loop containing nucleotide triphosphate hydrolases"/>
    <property type="match status" value="2"/>
</dbReference>
<feature type="domain" description="Helicase ATP-binding" evidence="6">
    <location>
        <begin position="143"/>
        <end position="291"/>
    </location>
</feature>
<dbReference type="PANTHER" id="PTHR12131">
    <property type="entry name" value="ATP-DEPENDENT RNA AND DNA HELICASE"/>
    <property type="match status" value="1"/>
</dbReference>
<reference evidence="8 9" key="4">
    <citation type="journal article" date="2009" name="Appl. Environ. Microbiol.">
        <title>Comparative genome-wide transcriptional profiling of Azorhizobium caulinodans ORS571 grown under free-living and symbiotic conditions.</title>
        <authorList>
            <person name="Tsukada S."/>
            <person name="Aono T."/>
            <person name="Akiba N."/>
            <person name="Lee KB."/>
            <person name="Liu CT."/>
            <person name="Toyazaki H."/>
            <person name="Oyaizu H."/>
        </authorList>
    </citation>
    <scope>NUCLEOTIDE SEQUENCE [LARGE SCALE GENOMIC DNA]</scope>
    <source>
        <strain evidence="9">ATCC 43989 / DSM 5975 / JCM 20966 / LMG 6465 / NBRC 14845 / NCIMB 13405 / ORS 571</strain>
    </source>
</reference>
<feature type="region of interest" description="Disordered" evidence="5">
    <location>
        <begin position="997"/>
        <end position="1017"/>
    </location>
</feature>
<keyword evidence="2" id="KW-0378">Hydrolase</keyword>
<dbReference type="InterPro" id="IPR055206">
    <property type="entry name" value="DEXQc_SUV3"/>
</dbReference>
<dbReference type="InterPro" id="IPR050699">
    <property type="entry name" value="RNA-DNA_Helicase"/>
</dbReference>
<evidence type="ECO:0000256" key="1">
    <source>
        <dbReference type="ARBA" id="ARBA00022741"/>
    </source>
</evidence>
<organism evidence="8 9">
    <name type="scientific">Azorhizobium caulinodans (strain ATCC 43989 / DSM 5975 / JCM 20966 / LMG 6465 / NBRC 14845 / NCIMB 13405 / ORS 571)</name>
    <dbReference type="NCBI Taxonomy" id="438753"/>
    <lineage>
        <taxon>Bacteria</taxon>
        <taxon>Pseudomonadati</taxon>
        <taxon>Pseudomonadota</taxon>
        <taxon>Alphaproteobacteria</taxon>
        <taxon>Hyphomicrobiales</taxon>
        <taxon>Xanthobacteraceae</taxon>
        <taxon>Azorhizobium</taxon>
    </lineage>
</organism>
<dbReference type="Pfam" id="PF22527">
    <property type="entry name" value="DEXQc_Suv3"/>
    <property type="match status" value="1"/>
</dbReference>
<reference evidence="8 9" key="6">
    <citation type="journal article" date="2011" name="Appl. Environ. Microbiol.">
        <title>Involvement of the azorhizobial chromosome partition gene (parA) in the onset of bacteroid differentiation during Sesbania rostrata stem nodule development.</title>
        <authorList>
            <person name="Liu CT."/>
            <person name="Lee KB."/>
            <person name="Wang YS."/>
            <person name="Peng MH."/>
            <person name="Lee KT."/>
            <person name="Suzuki S."/>
            <person name="Suzuki T."/>
            <person name="Oyaizu H."/>
        </authorList>
    </citation>
    <scope>NUCLEOTIDE SEQUENCE [LARGE SCALE GENOMIC DNA]</scope>
    <source>
        <strain evidence="9">ATCC 43989 / DSM 5975 / JCM 20966 / LMG 6465 / NBRC 14845 / NCIMB 13405 / ORS 571</strain>
    </source>
</reference>
<name>A8IJ07_AZOC5</name>
<keyword evidence="3 8" id="KW-0347">Helicase</keyword>
<dbReference type="InterPro" id="IPR027417">
    <property type="entry name" value="P-loop_NTPase"/>
</dbReference>
<feature type="compositionally biased region" description="Low complexity" evidence="5">
    <location>
        <begin position="1035"/>
        <end position="1077"/>
    </location>
</feature>
<dbReference type="InterPro" id="IPR001650">
    <property type="entry name" value="Helicase_C-like"/>
</dbReference>
<keyword evidence="4" id="KW-0067">ATP-binding</keyword>
<dbReference type="PROSITE" id="PS51192">
    <property type="entry name" value="HELICASE_ATP_BIND_1"/>
    <property type="match status" value="1"/>
</dbReference>
<gene>
    <name evidence="8" type="ordered locus">AZC_0230</name>
</gene>
<keyword evidence="9" id="KW-1185">Reference proteome</keyword>
<evidence type="ECO:0000256" key="3">
    <source>
        <dbReference type="ARBA" id="ARBA00022806"/>
    </source>
</evidence>
<feature type="compositionally biased region" description="Low complexity" evidence="5">
    <location>
        <begin position="959"/>
        <end position="978"/>
    </location>
</feature>
<dbReference type="EMBL" id="AP009384">
    <property type="protein sequence ID" value="BAF86228.1"/>
    <property type="molecule type" value="Genomic_DNA"/>
</dbReference>
<reference evidence="8 9" key="1">
    <citation type="journal article" date="2007" name="Appl. Environ. Microbiol.">
        <title>Rhizobial factors required for stem nodule maturation and maintenance in Sesbania rostrata-Azorhizobium caulinodans ORS571 symbiosis.</title>
        <authorList>
            <person name="Suzuki S."/>
            <person name="Aono T."/>
            <person name="Lee KB."/>
            <person name="Suzuki T."/>
            <person name="Liu CT."/>
            <person name="Miwa H."/>
            <person name="Wakao S."/>
            <person name="Iki T."/>
            <person name="Oyaizu H."/>
        </authorList>
    </citation>
    <scope>NUCLEOTIDE SEQUENCE [LARGE SCALE GENOMIC DNA]</scope>
    <source>
        <strain evidence="9">ATCC 43989 / DSM 5975 / JCM 20966 / LMG 6465 / NBRC 14845 / NCIMB 13405 / ORS 571</strain>
    </source>
</reference>
<dbReference type="PANTHER" id="PTHR12131:SF1">
    <property type="entry name" value="ATP-DEPENDENT RNA HELICASE SUPV3L1, MITOCHONDRIAL-RELATED"/>
    <property type="match status" value="1"/>
</dbReference>
<feature type="compositionally biased region" description="Basic and acidic residues" evidence="5">
    <location>
        <begin position="1092"/>
        <end position="1117"/>
    </location>
</feature>
<feature type="region of interest" description="Disordered" evidence="5">
    <location>
        <begin position="952"/>
        <end position="978"/>
    </location>
</feature>
<reference evidence="9" key="2">
    <citation type="submission" date="2007-04" db="EMBL/GenBank/DDBJ databases">
        <title>Complete genome sequence of the nitrogen-fixing bacterium Azorhizobium caulinodans ORS571.</title>
        <authorList>
            <person name="Lee K.B."/>
            <person name="Backer P.D."/>
            <person name="Aono T."/>
            <person name="Liu C.T."/>
            <person name="Suzuki S."/>
            <person name="Suzuki T."/>
            <person name="Kaneko T."/>
            <person name="Yamada M."/>
            <person name="Tabata S."/>
            <person name="Kupfer D.M."/>
            <person name="Najar F.Z."/>
            <person name="Wiley G.B."/>
            <person name="Roe B."/>
            <person name="Binnewies T."/>
            <person name="Ussery D."/>
            <person name="Vereecke D."/>
            <person name="Gevers D."/>
            <person name="Holsters M."/>
            <person name="Oyaizu H."/>
        </authorList>
    </citation>
    <scope>NUCLEOTIDE SEQUENCE [LARGE SCALE GENOMIC DNA]</scope>
    <source>
        <strain evidence="9">ATCC 43989 / DSM 5975 / JCM 20966 / LMG 6465 / NBRC 14845 / NCIMB 13405 / ORS 571</strain>
    </source>
</reference>
<feature type="compositionally biased region" description="Basic and acidic residues" evidence="5">
    <location>
        <begin position="1187"/>
        <end position="1196"/>
    </location>
</feature>
<protein>
    <submittedName>
        <fullName evidence="8">Helicase</fullName>
    </submittedName>
</protein>
<accession>A8IJ07</accession>
<reference evidence="8 9" key="3">
    <citation type="journal article" date="2008" name="BMC Genomics">
        <title>The genome of the versatile nitrogen fixer Azorhizobium caulinodans ORS571.</title>
        <authorList>
            <person name="Lee KB."/>
            <person name="Backer P.D."/>
            <person name="Aono T."/>
            <person name="Liu CT."/>
            <person name="Suzuki S."/>
            <person name="Suzuki T."/>
            <person name="Kaneko T."/>
            <person name="Yamada M."/>
            <person name="Tabata S."/>
            <person name="Kupfer D.M."/>
            <person name="Najar F.Z."/>
            <person name="Wiley G.B."/>
            <person name="Roe B."/>
            <person name="Binnewies T.T."/>
            <person name="Ussery D.W."/>
            <person name="D'Haeze W."/>
            <person name="Herder J.D."/>
            <person name="Gevers D."/>
            <person name="Vereecke D."/>
            <person name="Holsters M."/>
            <person name="Oyaizu H."/>
        </authorList>
    </citation>
    <scope>NUCLEOTIDE SEQUENCE [LARGE SCALE GENOMIC DNA]</scope>
    <source>
        <strain evidence="9">ATCC 43989 / DSM 5975 / JCM 20966 / LMG 6465 / NBRC 14845 / NCIMB 13405 / ORS 571</strain>
    </source>
</reference>
<dbReference type="eggNOG" id="COG4581">
    <property type="taxonomic scope" value="Bacteria"/>
</dbReference>
<dbReference type="GO" id="GO:0004386">
    <property type="term" value="F:helicase activity"/>
    <property type="evidence" value="ECO:0007669"/>
    <property type="project" value="UniProtKB-KW"/>
</dbReference>
<evidence type="ECO:0000313" key="9">
    <source>
        <dbReference type="Proteomes" id="UP000000270"/>
    </source>
</evidence>
<dbReference type="GO" id="GO:0005524">
    <property type="term" value="F:ATP binding"/>
    <property type="evidence" value="ECO:0007669"/>
    <property type="project" value="UniProtKB-KW"/>
</dbReference>
<dbReference type="STRING" id="438753.AZC_0230"/>
<dbReference type="Pfam" id="PF00271">
    <property type="entry name" value="Helicase_C"/>
    <property type="match status" value="1"/>
</dbReference>
<dbReference type="GO" id="GO:0016787">
    <property type="term" value="F:hydrolase activity"/>
    <property type="evidence" value="ECO:0007669"/>
    <property type="project" value="UniProtKB-KW"/>
</dbReference>
<dbReference type="SMART" id="SM00490">
    <property type="entry name" value="HELICc"/>
    <property type="match status" value="1"/>
</dbReference>
<evidence type="ECO:0000256" key="4">
    <source>
        <dbReference type="ARBA" id="ARBA00022840"/>
    </source>
</evidence>
<proteinExistence type="predicted"/>
<evidence type="ECO:0000256" key="2">
    <source>
        <dbReference type="ARBA" id="ARBA00022801"/>
    </source>
</evidence>
<dbReference type="SUPFAM" id="SSF52540">
    <property type="entry name" value="P-loop containing nucleoside triphosphate hydrolases"/>
    <property type="match status" value="2"/>
</dbReference>
<dbReference type="Proteomes" id="UP000000270">
    <property type="component" value="Chromosome"/>
</dbReference>
<evidence type="ECO:0000256" key="5">
    <source>
        <dbReference type="SAM" id="MobiDB-lite"/>
    </source>
</evidence>